<reference evidence="4 5" key="1">
    <citation type="submission" date="2016-10" db="EMBL/GenBank/DDBJ databases">
        <authorList>
            <person name="Cai Z."/>
        </authorList>
    </citation>
    <scope>NUCLEOTIDE SEQUENCE [LARGE SCALE GENOMIC DNA]</scope>
</reference>
<dbReference type="EMBL" id="FNXT01001182">
    <property type="protein sequence ID" value="SZX73023.1"/>
    <property type="molecule type" value="Genomic_DNA"/>
</dbReference>
<sequence length="119" mass="12083">MAASMMKINSSSIASCRTAAPCAFKAAAPKPVRTPVVCRSYELLAAAGDVDAPVAVPLIAAVVVTAAVTFLVPAYLQRGQAAADKIFDKTAAKKGATTSGKKTVSGKKATVSGKKTSKR</sequence>
<evidence type="ECO:0000256" key="1">
    <source>
        <dbReference type="SAM" id="MobiDB-lite"/>
    </source>
</evidence>
<evidence type="ECO:0000313" key="4">
    <source>
        <dbReference type="EMBL" id="SZX73023.1"/>
    </source>
</evidence>
<keyword evidence="2" id="KW-1133">Transmembrane helix</keyword>
<evidence type="ECO:0000256" key="2">
    <source>
        <dbReference type="SAM" id="Phobius"/>
    </source>
</evidence>
<protein>
    <submittedName>
        <fullName evidence="4">Uncharacterized protein</fullName>
    </submittedName>
</protein>
<feature type="transmembrane region" description="Helical" evidence="2">
    <location>
        <begin position="53"/>
        <end position="76"/>
    </location>
</feature>
<dbReference type="Proteomes" id="UP000256970">
    <property type="component" value="Unassembled WGS sequence"/>
</dbReference>
<organism evidence="4 5">
    <name type="scientific">Tetradesmus obliquus</name>
    <name type="common">Green alga</name>
    <name type="synonym">Acutodesmus obliquus</name>
    <dbReference type="NCBI Taxonomy" id="3088"/>
    <lineage>
        <taxon>Eukaryota</taxon>
        <taxon>Viridiplantae</taxon>
        <taxon>Chlorophyta</taxon>
        <taxon>core chlorophytes</taxon>
        <taxon>Chlorophyceae</taxon>
        <taxon>CS clade</taxon>
        <taxon>Sphaeropleales</taxon>
        <taxon>Scenedesmaceae</taxon>
        <taxon>Tetradesmus</taxon>
    </lineage>
</organism>
<gene>
    <name evidence="4" type="ORF">BQ4739_LOCUS13145</name>
    <name evidence="3" type="ORF">BQ4739_LOCUS1433</name>
</gene>
<accession>A0A383W735</accession>
<keyword evidence="5" id="KW-1185">Reference proteome</keyword>
<keyword evidence="2" id="KW-0472">Membrane</keyword>
<evidence type="ECO:0000313" key="3">
    <source>
        <dbReference type="EMBL" id="SZX60892.1"/>
    </source>
</evidence>
<keyword evidence="2" id="KW-0812">Transmembrane</keyword>
<feature type="compositionally biased region" description="Low complexity" evidence="1">
    <location>
        <begin position="94"/>
        <end position="112"/>
    </location>
</feature>
<name>A0A383W735_TETOB</name>
<evidence type="ECO:0000313" key="5">
    <source>
        <dbReference type="Proteomes" id="UP000256970"/>
    </source>
</evidence>
<feature type="region of interest" description="Disordered" evidence="1">
    <location>
        <begin position="94"/>
        <end position="119"/>
    </location>
</feature>
<dbReference type="EMBL" id="FNXT01000113">
    <property type="protein sequence ID" value="SZX60892.1"/>
    <property type="molecule type" value="Genomic_DNA"/>
</dbReference>
<dbReference type="AlphaFoldDB" id="A0A383W735"/>
<proteinExistence type="predicted"/>